<dbReference type="AlphaFoldDB" id="A0A804M554"/>
<reference evidence="2" key="2">
    <citation type="submission" date="2019-07" db="EMBL/GenBank/DDBJ databases">
        <authorList>
            <person name="Seetharam A."/>
            <person name="Woodhouse M."/>
            <person name="Cannon E."/>
        </authorList>
    </citation>
    <scope>NUCLEOTIDE SEQUENCE [LARGE SCALE GENOMIC DNA]</scope>
    <source>
        <strain evidence="2">cv. B73</strain>
    </source>
</reference>
<proteinExistence type="predicted"/>
<organism evidence="2 3">
    <name type="scientific">Zea mays</name>
    <name type="common">Maize</name>
    <dbReference type="NCBI Taxonomy" id="4577"/>
    <lineage>
        <taxon>Eukaryota</taxon>
        <taxon>Viridiplantae</taxon>
        <taxon>Streptophyta</taxon>
        <taxon>Embryophyta</taxon>
        <taxon>Tracheophyta</taxon>
        <taxon>Spermatophyta</taxon>
        <taxon>Magnoliopsida</taxon>
        <taxon>Liliopsida</taxon>
        <taxon>Poales</taxon>
        <taxon>Poaceae</taxon>
        <taxon>PACMAD clade</taxon>
        <taxon>Panicoideae</taxon>
        <taxon>Andropogonodae</taxon>
        <taxon>Andropogoneae</taxon>
        <taxon>Tripsacinae</taxon>
        <taxon>Zea</taxon>
    </lineage>
</organism>
<dbReference type="Gramene" id="Zm00001eb059880_T001">
    <property type="protein sequence ID" value="Zm00001eb059880_P001"/>
    <property type="gene ID" value="Zm00001eb059880"/>
</dbReference>
<feature type="region of interest" description="Disordered" evidence="1">
    <location>
        <begin position="1"/>
        <end position="25"/>
    </location>
</feature>
<dbReference type="Proteomes" id="UP000007305">
    <property type="component" value="Chromosome 1"/>
</dbReference>
<reference evidence="2" key="3">
    <citation type="submission" date="2021-05" db="UniProtKB">
        <authorList>
            <consortium name="EnsemblPlants"/>
        </authorList>
    </citation>
    <scope>IDENTIFICATION</scope>
    <source>
        <strain evidence="2">cv. B73</strain>
    </source>
</reference>
<sequence length="74" mass="8402">MGSNRMAPWLPTNTSSETARPQSPTQGWFRLLKGNALILRLLKNLQDDVQEQSVGSKCKEKTQLQKLLAIDYTR</sequence>
<feature type="compositionally biased region" description="Polar residues" evidence="1">
    <location>
        <begin position="11"/>
        <end position="25"/>
    </location>
</feature>
<evidence type="ECO:0000256" key="1">
    <source>
        <dbReference type="SAM" id="MobiDB-lite"/>
    </source>
</evidence>
<evidence type="ECO:0000313" key="2">
    <source>
        <dbReference type="EnsemblPlants" id="Zm00001eb059880_P001"/>
    </source>
</evidence>
<dbReference type="EnsemblPlants" id="Zm00001eb059880_T001">
    <property type="protein sequence ID" value="Zm00001eb059880_P001"/>
    <property type="gene ID" value="Zm00001eb059880"/>
</dbReference>
<accession>A0A804M554</accession>
<protein>
    <submittedName>
        <fullName evidence="2">Uncharacterized protein</fullName>
    </submittedName>
</protein>
<keyword evidence="3" id="KW-1185">Reference proteome</keyword>
<reference evidence="3" key="1">
    <citation type="submission" date="2015-12" db="EMBL/GenBank/DDBJ databases">
        <title>Update maize B73 reference genome by single molecule sequencing technologies.</title>
        <authorList>
            <consortium name="Maize Genome Sequencing Project"/>
            <person name="Ware D."/>
        </authorList>
    </citation>
    <scope>NUCLEOTIDE SEQUENCE [LARGE SCALE GENOMIC DNA]</scope>
    <source>
        <strain evidence="3">cv. B73</strain>
    </source>
</reference>
<evidence type="ECO:0000313" key="3">
    <source>
        <dbReference type="Proteomes" id="UP000007305"/>
    </source>
</evidence>
<name>A0A804M554_MAIZE</name>